<dbReference type="EMBL" id="KB733444">
    <property type="protein sequence ID" value="ENI10940.1"/>
    <property type="molecule type" value="Genomic_DNA"/>
</dbReference>
<name>N4XGT0_COCH4</name>
<reference evidence="2 3" key="1">
    <citation type="journal article" date="2012" name="PLoS Pathog.">
        <title>Diverse lifestyles and strategies of plant pathogenesis encoded in the genomes of eighteen Dothideomycetes fungi.</title>
        <authorList>
            <person name="Ohm R.A."/>
            <person name="Feau N."/>
            <person name="Henrissat B."/>
            <person name="Schoch C.L."/>
            <person name="Horwitz B.A."/>
            <person name="Barry K.W."/>
            <person name="Condon B.J."/>
            <person name="Copeland A.C."/>
            <person name="Dhillon B."/>
            <person name="Glaser F."/>
            <person name="Hesse C.N."/>
            <person name="Kosti I."/>
            <person name="LaButti K."/>
            <person name="Lindquist E.A."/>
            <person name="Lucas S."/>
            <person name="Salamov A.A."/>
            <person name="Bradshaw R.E."/>
            <person name="Ciuffetti L."/>
            <person name="Hamelin R.C."/>
            <person name="Kema G.H.J."/>
            <person name="Lawrence C."/>
            <person name="Scott J.A."/>
            <person name="Spatafora J.W."/>
            <person name="Turgeon B.G."/>
            <person name="de Wit P.J.G.M."/>
            <person name="Zhong S."/>
            <person name="Goodwin S.B."/>
            <person name="Grigoriev I.V."/>
        </authorList>
    </citation>
    <scope>NUCLEOTIDE SEQUENCE [LARGE SCALE GENOMIC DNA]</scope>
    <source>
        <strain evidence="3">C4 / ATCC 48331 / race T</strain>
    </source>
</reference>
<keyword evidence="3" id="KW-1185">Reference proteome</keyword>
<dbReference type="AlphaFoldDB" id="N4XGT0"/>
<dbReference type="HOGENOM" id="CLU_2203168_0_0_1"/>
<feature type="compositionally biased region" description="Low complexity" evidence="1">
    <location>
        <begin position="98"/>
        <end position="108"/>
    </location>
</feature>
<gene>
    <name evidence="2" type="ORF">COCC4DRAFT_106786</name>
</gene>
<dbReference type="OrthoDB" id="10331502at2759"/>
<evidence type="ECO:0000313" key="3">
    <source>
        <dbReference type="Proteomes" id="UP000012338"/>
    </source>
</evidence>
<evidence type="ECO:0000313" key="2">
    <source>
        <dbReference type="EMBL" id="ENI10940.1"/>
    </source>
</evidence>
<protein>
    <submittedName>
        <fullName evidence="2">Uncharacterized protein</fullName>
    </submittedName>
</protein>
<feature type="region of interest" description="Disordered" evidence="1">
    <location>
        <begin position="80"/>
        <end position="108"/>
    </location>
</feature>
<reference evidence="3" key="2">
    <citation type="journal article" date="2013" name="PLoS Genet.">
        <title>Comparative genome structure, secondary metabolite, and effector coding capacity across Cochliobolus pathogens.</title>
        <authorList>
            <person name="Condon B.J."/>
            <person name="Leng Y."/>
            <person name="Wu D."/>
            <person name="Bushley K.E."/>
            <person name="Ohm R.A."/>
            <person name="Otillar R."/>
            <person name="Martin J."/>
            <person name="Schackwitz W."/>
            <person name="Grimwood J."/>
            <person name="MohdZainudin N."/>
            <person name="Xue C."/>
            <person name="Wang R."/>
            <person name="Manning V.A."/>
            <person name="Dhillon B."/>
            <person name="Tu Z.J."/>
            <person name="Steffenson B.J."/>
            <person name="Salamov A."/>
            <person name="Sun H."/>
            <person name="Lowry S."/>
            <person name="LaButti K."/>
            <person name="Han J."/>
            <person name="Copeland A."/>
            <person name="Lindquist E."/>
            <person name="Barry K."/>
            <person name="Schmutz J."/>
            <person name="Baker S.E."/>
            <person name="Ciuffetti L.M."/>
            <person name="Grigoriev I.V."/>
            <person name="Zhong S."/>
            <person name="Turgeon B.G."/>
        </authorList>
    </citation>
    <scope>NUCLEOTIDE SEQUENCE [LARGE SCALE GENOMIC DNA]</scope>
    <source>
        <strain evidence="3">C4 / ATCC 48331 / race T</strain>
    </source>
</reference>
<feature type="non-terminal residue" evidence="2">
    <location>
        <position position="108"/>
    </location>
</feature>
<evidence type="ECO:0000256" key="1">
    <source>
        <dbReference type="SAM" id="MobiDB-lite"/>
    </source>
</evidence>
<proteinExistence type="predicted"/>
<sequence length="108" mass="11362">MQLMPGGHVGCHRRCRSTPQTAVADDMPPPIHTPQTPHLPTLLGAGPPSRSCLLQCHTARICSLCRSSLHSPVLSLTTQQTHAASQAEDASAHRRSLTPTASASPSPS</sequence>
<organism evidence="2 3">
    <name type="scientific">Cochliobolus heterostrophus (strain C4 / ATCC 48331 / race T)</name>
    <name type="common">Southern corn leaf blight fungus</name>
    <name type="synonym">Bipolaris maydis</name>
    <dbReference type="NCBI Taxonomy" id="665024"/>
    <lineage>
        <taxon>Eukaryota</taxon>
        <taxon>Fungi</taxon>
        <taxon>Dikarya</taxon>
        <taxon>Ascomycota</taxon>
        <taxon>Pezizomycotina</taxon>
        <taxon>Dothideomycetes</taxon>
        <taxon>Pleosporomycetidae</taxon>
        <taxon>Pleosporales</taxon>
        <taxon>Pleosporineae</taxon>
        <taxon>Pleosporaceae</taxon>
        <taxon>Bipolaris</taxon>
    </lineage>
</organism>
<dbReference type="Proteomes" id="UP000012338">
    <property type="component" value="Unassembled WGS sequence"/>
</dbReference>
<accession>N4XGT0</accession>
<feature type="region of interest" description="Disordered" evidence="1">
    <location>
        <begin position="1"/>
        <end position="44"/>
    </location>
</feature>